<reference evidence="2" key="1">
    <citation type="journal article" date="2024" name="Environ. Microbiol. Rep.">
        <title>Hiding in plain sight: The discovery of complete genomes of 11 hypothetical spindle-shaped viruses that putatively infect mesophilic ammonia-oxidizing archaea.</title>
        <authorList>
            <person name="Ni Y."/>
            <person name="Xu T."/>
            <person name="Yan S."/>
            <person name="Chen L."/>
            <person name="Wang Y."/>
        </authorList>
    </citation>
    <scope>NUCLEOTIDE SEQUENCE</scope>
    <source>
        <strain evidence="2">NBD1</strain>
    </source>
</reference>
<keyword evidence="1" id="KW-1133">Transmembrane helix</keyword>
<sequence>MVDNSLMGYVGAFIAVAIMLGIGTLILGGAATDCTGLEGYDATTPASSTGWALQCLNNNEQSQAGYNLLIITLIVLAAVVVLTVVRMLS</sequence>
<name>A0AAT9J9B7_9VIRU</name>
<protein>
    <submittedName>
        <fullName evidence="2">ORF3</fullName>
    </submittedName>
</protein>
<organism evidence="2">
    <name type="scientific">Nitrosopumilaceae spindle-shaped virus</name>
    <dbReference type="NCBI Taxonomy" id="3065433"/>
    <lineage>
        <taxon>Viruses</taxon>
    </lineage>
</organism>
<accession>A0AAT9J9B7</accession>
<dbReference type="EMBL" id="BK067787">
    <property type="protein sequence ID" value="DBA51919.1"/>
    <property type="molecule type" value="Genomic_DNA"/>
</dbReference>
<proteinExistence type="predicted"/>
<keyword evidence="1" id="KW-0812">Transmembrane</keyword>
<feature type="transmembrane region" description="Helical" evidence="1">
    <location>
        <begin position="7"/>
        <end position="31"/>
    </location>
</feature>
<evidence type="ECO:0000313" key="2">
    <source>
        <dbReference type="EMBL" id="DBA51919.1"/>
    </source>
</evidence>
<feature type="transmembrane region" description="Helical" evidence="1">
    <location>
        <begin position="66"/>
        <end position="88"/>
    </location>
</feature>
<reference evidence="2" key="2">
    <citation type="submission" date="2024-03" db="EMBL/GenBank/DDBJ databases">
        <authorList>
            <person name="Ni Y."/>
            <person name="Xu T."/>
            <person name="Yan S."/>
            <person name="Chen L."/>
            <person name="Wang Y."/>
        </authorList>
    </citation>
    <scope>NUCLEOTIDE SEQUENCE</scope>
    <source>
        <strain evidence="2">NBD1</strain>
    </source>
</reference>
<keyword evidence="1" id="KW-0472">Membrane</keyword>
<evidence type="ECO:0000256" key="1">
    <source>
        <dbReference type="SAM" id="Phobius"/>
    </source>
</evidence>